<dbReference type="SUPFAM" id="SSF56059">
    <property type="entry name" value="Glutathione synthetase ATP-binding domain-like"/>
    <property type="match status" value="1"/>
</dbReference>
<evidence type="ECO:0000256" key="3">
    <source>
        <dbReference type="ARBA" id="ARBA00022741"/>
    </source>
</evidence>
<dbReference type="PANTHER" id="PTHR43334">
    <property type="entry name" value="ACETATE--COA LIGASE [ADP-FORMING]"/>
    <property type="match status" value="1"/>
</dbReference>
<dbReference type="Pfam" id="PF13380">
    <property type="entry name" value="CoA_binding_2"/>
    <property type="match status" value="1"/>
</dbReference>
<feature type="domain" description="N-acetyltransferase" evidence="8">
    <location>
        <begin position="734"/>
        <end position="894"/>
    </location>
</feature>
<dbReference type="InterPro" id="IPR013815">
    <property type="entry name" value="ATP_grasp_subdomain_1"/>
</dbReference>
<evidence type="ECO:0000256" key="6">
    <source>
        <dbReference type="PROSITE-ProRule" id="PRU00409"/>
    </source>
</evidence>
<dbReference type="GO" id="GO:0006099">
    <property type="term" value="P:tricarboxylic acid cycle"/>
    <property type="evidence" value="ECO:0007669"/>
    <property type="project" value="UniProtKB-KW"/>
</dbReference>
<dbReference type="Gene3D" id="3.40.630.30">
    <property type="match status" value="1"/>
</dbReference>
<dbReference type="GO" id="GO:0016747">
    <property type="term" value="F:acyltransferase activity, transferring groups other than amino-acyl groups"/>
    <property type="evidence" value="ECO:0007669"/>
    <property type="project" value="InterPro"/>
</dbReference>
<dbReference type="InterPro" id="IPR003781">
    <property type="entry name" value="CoA-bd"/>
</dbReference>
<dbReference type="InterPro" id="IPR016102">
    <property type="entry name" value="Succinyl-CoA_synth-like"/>
</dbReference>
<dbReference type="Pfam" id="PF13549">
    <property type="entry name" value="ATP-grasp_5"/>
    <property type="match status" value="1"/>
</dbReference>
<dbReference type="PROSITE" id="PS51186">
    <property type="entry name" value="GNAT"/>
    <property type="match status" value="1"/>
</dbReference>
<keyword evidence="1" id="KW-0816">Tricarboxylic acid cycle</keyword>
<dbReference type="Gene3D" id="3.40.50.720">
    <property type="entry name" value="NAD(P)-binding Rossmann-like Domain"/>
    <property type="match status" value="1"/>
</dbReference>
<dbReference type="GO" id="GO:0046872">
    <property type="term" value="F:metal ion binding"/>
    <property type="evidence" value="ECO:0007669"/>
    <property type="project" value="InterPro"/>
</dbReference>
<dbReference type="FunFam" id="3.30.1490.20:FF:000020">
    <property type="entry name" value="Protein lysine acetyltransferase"/>
    <property type="match status" value="1"/>
</dbReference>
<accession>A0A6L9MHR9</accession>
<dbReference type="SUPFAM" id="SSF51735">
    <property type="entry name" value="NAD(P)-binding Rossmann-fold domains"/>
    <property type="match status" value="1"/>
</dbReference>
<dbReference type="Gene3D" id="3.40.50.261">
    <property type="entry name" value="Succinyl-CoA synthetase domains"/>
    <property type="match status" value="2"/>
</dbReference>
<dbReference type="AlphaFoldDB" id="A0A6L9MHR9"/>
<dbReference type="InterPro" id="IPR043938">
    <property type="entry name" value="Ligase_CoA_dom"/>
</dbReference>
<evidence type="ECO:0000259" key="8">
    <source>
        <dbReference type="PROSITE" id="PS51186"/>
    </source>
</evidence>
<feature type="domain" description="ATP-grasp" evidence="7">
    <location>
        <begin position="496"/>
        <end position="532"/>
    </location>
</feature>
<dbReference type="Pfam" id="PF19045">
    <property type="entry name" value="Ligase_CoA_2"/>
    <property type="match status" value="1"/>
</dbReference>
<protein>
    <submittedName>
        <fullName evidence="9">GNAT family N-acetyltransferase</fullName>
    </submittedName>
</protein>
<dbReference type="RefSeq" id="WP_163043854.1">
    <property type="nucleotide sequence ID" value="NZ_JAAAMJ010000006.1"/>
</dbReference>
<reference evidence="9 10" key="1">
    <citation type="submission" date="2020-01" db="EMBL/GenBank/DDBJ databases">
        <title>Genomes of bacteria type strains.</title>
        <authorList>
            <person name="Chen J."/>
            <person name="Zhu S."/>
            <person name="Chen J."/>
        </authorList>
    </citation>
    <scope>NUCLEOTIDE SEQUENCE [LARGE SCALE GENOMIC DNA]</scope>
    <source>
        <strain evidence="9 10">KCTC 52919</strain>
    </source>
</reference>
<dbReference type="InterPro" id="IPR051538">
    <property type="entry name" value="Acyl-CoA_Synth/Transferase"/>
</dbReference>
<comment type="similarity">
    <text evidence="5">In the N-terminal section; belongs to the acetate CoA ligase alpha subunit family.</text>
</comment>
<keyword evidence="2" id="KW-0436">Ligase</keyword>
<keyword evidence="9" id="KW-0808">Transferase</keyword>
<dbReference type="PANTHER" id="PTHR43334:SF1">
    <property type="entry name" value="3-HYDROXYPROPIONATE--COA LIGASE [ADP-FORMING]"/>
    <property type="match status" value="1"/>
</dbReference>
<evidence type="ECO:0000313" key="10">
    <source>
        <dbReference type="Proteomes" id="UP000476332"/>
    </source>
</evidence>
<keyword evidence="4 6" id="KW-0067">ATP-binding</keyword>
<dbReference type="InterPro" id="IPR011761">
    <property type="entry name" value="ATP-grasp"/>
</dbReference>
<dbReference type="Proteomes" id="UP000476332">
    <property type="component" value="Unassembled WGS sequence"/>
</dbReference>
<keyword evidence="3 6" id="KW-0547">Nucleotide-binding</keyword>
<evidence type="ECO:0000256" key="1">
    <source>
        <dbReference type="ARBA" id="ARBA00022532"/>
    </source>
</evidence>
<name>A0A6L9MHR9_9HYPH</name>
<dbReference type="Gene3D" id="3.30.1490.20">
    <property type="entry name" value="ATP-grasp fold, A domain"/>
    <property type="match status" value="1"/>
</dbReference>
<evidence type="ECO:0000256" key="5">
    <source>
        <dbReference type="ARBA" id="ARBA00060888"/>
    </source>
</evidence>
<dbReference type="Gene3D" id="3.30.470.20">
    <property type="entry name" value="ATP-grasp fold, B domain"/>
    <property type="match status" value="1"/>
</dbReference>
<dbReference type="PROSITE" id="PS50975">
    <property type="entry name" value="ATP_GRASP"/>
    <property type="match status" value="1"/>
</dbReference>
<dbReference type="InterPro" id="IPR000182">
    <property type="entry name" value="GNAT_dom"/>
</dbReference>
<comment type="caution">
    <text evidence="9">The sequence shown here is derived from an EMBL/GenBank/DDBJ whole genome shotgun (WGS) entry which is preliminary data.</text>
</comment>
<sequence>MSIRNFDAIFAPRAIALVGASNEPGTVGRVLAENLLRGGFAGPVMTVNPHEFAIQSTLNYRSIDALPITPDLAVVATPAASVPGVIGELARRGCRAAVVISAGLGIDEHGHDLKREMLEAARPHLMRIVGPNCIGVISPAKGLNASFAHLTPRSGDIALVSQSGAIVTSVLDWADERGIGFSHVMSLGDMGDVDFGDMLDFLAGDRATRSILLYVENVTHAKKFMSAARIAARAKHVVVIKAGRSAEGARAAQSHTGALAGSDAVYDAAFRRAGLLRVGQLDEMFEAAATLATRLRVVDDRLTILTNGGGAGVLAVDALEAEGGRLAPLSDAAIARLDAVMPSTWSRGNPVDIIGDADGARYAAALDILGEEQDSDAILVINCPTAVASPMQGAQAVADAVVQRPQRPILTTWLGGTAAAPARAFFAARKIATFDGPDKAIRAFMHLHRYRRNQEMLMETPAAGVVIGPDDLEAARAMVQQVLATGRTVLTEPESKQLLSLFGIPIVQTLLAADPEEAGRRFGEVGGPAVLKIVSPAISHKSDVGGVRLNIRSAEEMEAAARTMLETIRQSLPDAPLEGFSVQPMVVRADAQELIAGIASDPTFGPVILFGRGGKATEVIGDRAIGLPPLSSVLAREMIASTRISKLLAGFRDVPPVPLDRIVDVLFRLSELAVLLPEVAELDINPLLANAGGVIALDARVSVRPASAALVGPAIRPYPREFEQMIEIGDGTSLLLRPIRPEDEAALAAMVERCTPRDLRLRFMGQMRAFPHQTAARFSQIDYDREMALVAMGEPDEAGRLSILGVVRLVSDPENEAAEFAVLVRSDMKGRGLGYRLMTAILDYGRRRGLQRVYGEILRENATMLRMARELGFETEEGDPQDDTVKVVVAFDARTPA</sequence>
<dbReference type="SUPFAM" id="SSF52210">
    <property type="entry name" value="Succinyl-CoA synthetase domains"/>
    <property type="match status" value="2"/>
</dbReference>
<dbReference type="InterPro" id="IPR032875">
    <property type="entry name" value="Succ_CoA_lig_flav_dom"/>
</dbReference>
<organism evidence="9 10">
    <name type="scientific">Aurantimonas aggregata</name>
    <dbReference type="NCBI Taxonomy" id="2047720"/>
    <lineage>
        <taxon>Bacteria</taxon>
        <taxon>Pseudomonadati</taxon>
        <taxon>Pseudomonadota</taxon>
        <taxon>Alphaproteobacteria</taxon>
        <taxon>Hyphomicrobiales</taxon>
        <taxon>Aurantimonadaceae</taxon>
        <taxon>Aurantimonas</taxon>
    </lineage>
</organism>
<dbReference type="InterPro" id="IPR016181">
    <property type="entry name" value="Acyl_CoA_acyltransferase"/>
</dbReference>
<gene>
    <name evidence="9" type="ORF">GTW51_10350</name>
</gene>
<dbReference type="SUPFAM" id="SSF55729">
    <property type="entry name" value="Acyl-CoA N-acyltransferases (Nat)"/>
    <property type="match status" value="1"/>
</dbReference>
<dbReference type="SMART" id="SM00881">
    <property type="entry name" value="CoA_binding"/>
    <property type="match status" value="1"/>
</dbReference>
<proteinExistence type="inferred from homology"/>
<keyword evidence="10" id="KW-1185">Reference proteome</keyword>
<dbReference type="GO" id="GO:0005524">
    <property type="term" value="F:ATP binding"/>
    <property type="evidence" value="ECO:0007669"/>
    <property type="project" value="UniProtKB-UniRule"/>
</dbReference>
<dbReference type="EMBL" id="JAAAMJ010000006">
    <property type="protein sequence ID" value="NDV87102.1"/>
    <property type="molecule type" value="Genomic_DNA"/>
</dbReference>
<dbReference type="GO" id="GO:0043758">
    <property type="term" value="F:acetate-CoA ligase (ADP-forming) activity"/>
    <property type="evidence" value="ECO:0007669"/>
    <property type="project" value="InterPro"/>
</dbReference>
<evidence type="ECO:0000256" key="2">
    <source>
        <dbReference type="ARBA" id="ARBA00022598"/>
    </source>
</evidence>
<dbReference type="Pfam" id="PF00583">
    <property type="entry name" value="Acetyltransf_1"/>
    <property type="match status" value="1"/>
</dbReference>
<dbReference type="InterPro" id="IPR036291">
    <property type="entry name" value="NAD(P)-bd_dom_sf"/>
</dbReference>
<evidence type="ECO:0000256" key="4">
    <source>
        <dbReference type="ARBA" id="ARBA00022840"/>
    </source>
</evidence>
<evidence type="ECO:0000313" key="9">
    <source>
        <dbReference type="EMBL" id="NDV87102.1"/>
    </source>
</evidence>
<evidence type="ECO:0000259" key="7">
    <source>
        <dbReference type="PROSITE" id="PS50975"/>
    </source>
</evidence>
<dbReference type="Pfam" id="PF13607">
    <property type="entry name" value="Succ_CoA_lig"/>
    <property type="match status" value="1"/>
</dbReference>